<feature type="transmembrane region" description="Helical" evidence="1">
    <location>
        <begin position="17"/>
        <end position="37"/>
    </location>
</feature>
<dbReference type="Pfam" id="PF13937">
    <property type="entry name" value="DUF4212"/>
    <property type="match status" value="1"/>
</dbReference>
<feature type="transmembrane region" description="Helical" evidence="1">
    <location>
        <begin position="52"/>
        <end position="72"/>
    </location>
</feature>
<dbReference type="NCBIfam" id="TIGR03647">
    <property type="entry name" value="Na_symport_sm"/>
    <property type="match status" value="1"/>
</dbReference>
<dbReference type="InterPro" id="IPR019886">
    <property type="entry name" value="Na_symporter_ssu"/>
</dbReference>
<evidence type="ECO:0000256" key="1">
    <source>
        <dbReference type="SAM" id="Phobius"/>
    </source>
</evidence>
<evidence type="ECO:0000313" key="4">
    <source>
        <dbReference type="Proteomes" id="UP001163255"/>
    </source>
</evidence>
<accession>A0ABY6GNX8</accession>
<feature type="domain" description="Sodium symporter small subunit" evidence="2">
    <location>
        <begin position="7"/>
        <end position="83"/>
    </location>
</feature>
<dbReference type="EMBL" id="CP103300">
    <property type="protein sequence ID" value="UYM14237.1"/>
    <property type="molecule type" value="Genomic_DNA"/>
</dbReference>
<dbReference type="RefSeq" id="WP_262595639.1">
    <property type="nucleotide sequence ID" value="NZ_CP103300.1"/>
</dbReference>
<name>A0ABY6GNX8_9GAMM</name>
<keyword evidence="1" id="KW-1133">Transmembrane helix</keyword>
<protein>
    <submittedName>
        <fullName evidence="3">DUF4212 domain-containing protein</fullName>
    </submittedName>
</protein>
<keyword evidence="4" id="KW-1185">Reference proteome</keyword>
<sequence length="100" mass="11812">MQDKQAAQAYWKENIRLLLSLLVIWFVVSFGCGILFVDQLDKITFSGFPLGFWFAQQGSIFSFVAIIFFYIWRMNVLDRKYDVYENDVYKNDISGEEKQS</sequence>
<organism evidence="3 4">
    <name type="scientific">Endozoicomonas euniceicola</name>
    <dbReference type="NCBI Taxonomy" id="1234143"/>
    <lineage>
        <taxon>Bacteria</taxon>
        <taxon>Pseudomonadati</taxon>
        <taxon>Pseudomonadota</taxon>
        <taxon>Gammaproteobacteria</taxon>
        <taxon>Oceanospirillales</taxon>
        <taxon>Endozoicomonadaceae</taxon>
        <taxon>Endozoicomonas</taxon>
    </lineage>
</organism>
<proteinExistence type="predicted"/>
<keyword evidence="1" id="KW-0472">Membrane</keyword>
<dbReference type="PROSITE" id="PS51257">
    <property type="entry name" value="PROKAR_LIPOPROTEIN"/>
    <property type="match status" value="1"/>
</dbReference>
<keyword evidence="1" id="KW-0812">Transmembrane</keyword>
<reference evidence="3" key="1">
    <citation type="submission" date="2022-10" db="EMBL/GenBank/DDBJ databases">
        <title>Completed Genome Sequence of two octocoral isolated bacterium, Endozoicomonas euniceicola EF212T and Endozoicomonas gorgoniicola PS125T.</title>
        <authorList>
            <person name="Chiou Y.-J."/>
            <person name="Chen Y.-H."/>
        </authorList>
    </citation>
    <scope>NUCLEOTIDE SEQUENCE</scope>
    <source>
        <strain evidence="3">EF212</strain>
    </source>
</reference>
<gene>
    <name evidence="3" type="ORF">NX720_15165</name>
</gene>
<evidence type="ECO:0000259" key="2">
    <source>
        <dbReference type="Pfam" id="PF13937"/>
    </source>
</evidence>
<evidence type="ECO:0000313" key="3">
    <source>
        <dbReference type="EMBL" id="UYM14237.1"/>
    </source>
</evidence>
<dbReference type="Proteomes" id="UP001163255">
    <property type="component" value="Chromosome"/>
</dbReference>